<dbReference type="SUPFAM" id="SSF52047">
    <property type="entry name" value="RNI-like"/>
    <property type="match status" value="1"/>
</dbReference>
<dbReference type="GO" id="GO:0005523">
    <property type="term" value="F:tropomyosin binding"/>
    <property type="evidence" value="ECO:0007669"/>
    <property type="project" value="InterPro"/>
</dbReference>
<dbReference type="GO" id="GO:0030016">
    <property type="term" value="C:myofibril"/>
    <property type="evidence" value="ECO:0007669"/>
    <property type="project" value="TreeGrafter"/>
</dbReference>
<sequence>SYHSLYCPVSSVCSLPGSRISLDPCPLPICATRGVIHPSLRLSDILIQLLESLLHDDSGITDLHLANQRQSVLGVKVEQALTRLVLENPRLIRLGMDFDTAHARVQVREHLKQNMDRATRLSRKQ</sequence>
<reference evidence="4" key="1">
    <citation type="submission" date="2018-11" db="EMBL/GenBank/DDBJ databases">
        <authorList>
            <consortium name="Pathogen Informatics"/>
        </authorList>
    </citation>
    <scope>NUCLEOTIDE SEQUENCE</scope>
</reference>
<keyword evidence="5" id="KW-1185">Reference proteome</keyword>
<dbReference type="PANTHER" id="PTHR10901:SF6">
    <property type="entry name" value="TROPOMODULIN, ISOFORM N"/>
    <property type="match status" value="1"/>
</dbReference>
<dbReference type="OrthoDB" id="2163268at2759"/>
<dbReference type="InterPro" id="IPR004934">
    <property type="entry name" value="TMOD"/>
</dbReference>
<comment type="caution">
    <text evidence="4">The sequence shown here is derived from an EMBL/GenBank/DDBJ whole genome shotgun (WGS) entry which is preliminary data.</text>
</comment>
<evidence type="ECO:0000256" key="2">
    <source>
        <dbReference type="ARBA" id="ARBA00022490"/>
    </source>
</evidence>
<accession>A0A3S5B9B0</accession>
<name>A0A3S5B9B0_9PLAT</name>
<dbReference type="GO" id="GO:0030239">
    <property type="term" value="P:myofibril assembly"/>
    <property type="evidence" value="ECO:0007669"/>
    <property type="project" value="TreeGrafter"/>
</dbReference>
<dbReference type="Gene3D" id="3.80.10.10">
    <property type="entry name" value="Ribonuclease Inhibitor"/>
    <property type="match status" value="1"/>
</dbReference>
<evidence type="ECO:0000256" key="1">
    <source>
        <dbReference type="ARBA" id="ARBA00004245"/>
    </source>
</evidence>
<evidence type="ECO:0000256" key="3">
    <source>
        <dbReference type="ARBA" id="ARBA00023212"/>
    </source>
</evidence>
<dbReference type="InterPro" id="IPR032675">
    <property type="entry name" value="LRR_dom_sf"/>
</dbReference>
<dbReference type="GO" id="GO:0051694">
    <property type="term" value="P:pointed-end actin filament capping"/>
    <property type="evidence" value="ECO:0007669"/>
    <property type="project" value="InterPro"/>
</dbReference>
<dbReference type="Proteomes" id="UP000784294">
    <property type="component" value="Unassembled WGS sequence"/>
</dbReference>
<feature type="non-terminal residue" evidence="4">
    <location>
        <position position="1"/>
    </location>
</feature>
<keyword evidence="3" id="KW-0206">Cytoskeleton</keyword>
<dbReference type="AlphaFoldDB" id="A0A3S5B9B0"/>
<evidence type="ECO:0000313" key="4">
    <source>
        <dbReference type="EMBL" id="VEL43722.1"/>
    </source>
</evidence>
<dbReference type="PANTHER" id="PTHR10901">
    <property type="entry name" value="TROPOMODULIN"/>
    <property type="match status" value="1"/>
</dbReference>
<dbReference type="GO" id="GO:0005856">
    <property type="term" value="C:cytoskeleton"/>
    <property type="evidence" value="ECO:0007669"/>
    <property type="project" value="UniProtKB-SubCell"/>
</dbReference>
<dbReference type="EMBL" id="CAAALY010284434">
    <property type="protein sequence ID" value="VEL43722.1"/>
    <property type="molecule type" value="Genomic_DNA"/>
</dbReference>
<dbReference type="GO" id="GO:0007015">
    <property type="term" value="P:actin filament organization"/>
    <property type="evidence" value="ECO:0007669"/>
    <property type="project" value="TreeGrafter"/>
</dbReference>
<gene>
    <name evidence="4" type="ORF">PXEA_LOCUS37162</name>
</gene>
<proteinExistence type="predicted"/>
<organism evidence="4 5">
    <name type="scientific">Protopolystoma xenopodis</name>
    <dbReference type="NCBI Taxonomy" id="117903"/>
    <lineage>
        <taxon>Eukaryota</taxon>
        <taxon>Metazoa</taxon>
        <taxon>Spiralia</taxon>
        <taxon>Lophotrochozoa</taxon>
        <taxon>Platyhelminthes</taxon>
        <taxon>Monogenea</taxon>
        <taxon>Polyopisthocotylea</taxon>
        <taxon>Polystomatidea</taxon>
        <taxon>Polystomatidae</taxon>
        <taxon>Protopolystoma</taxon>
    </lineage>
</organism>
<protein>
    <submittedName>
        <fullName evidence="4">Uncharacterized protein</fullName>
    </submittedName>
</protein>
<keyword evidence="2" id="KW-0963">Cytoplasm</keyword>
<evidence type="ECO:0000313" key="5">
    <source>
        <dbReference type="Proteomes" id="UP000784294"/>
    </source>
</evidence>
<comment type="subcellular location">
    <subcellularLocation>
        <location evidence="1">Cytoplasm</location>
        <location evidence="1">Cytoskeleton</location>
    </subcellularLocation>
</comment>